<organism evidence="1 2">
    <name type="scientific">Methyloligella halotolerans</name>
    <dbReference type="NCBI Taxonomy" id="1177755"/>
    <lineage>
        <taxon>Bacteria</taxon>
        <taxon>Pseudomonadati</taxon>
        <taxon>Pseudomonadota</taxon>
        <taxon>Alphaproteobacteria</taxon>
        <taxon>Hyphomicrobiales</taxon>
        <taxon>Hyphomicrobiaceae</taxon>
        <taxon>Methyloligella</taxon>
    </lineage>
</organism>
<dbReference type="Proteomes" id="UP000095087">
    <property type="component" value="Unassembled WGS sequence"/>
</dbReference>
<dbReference type="AlphaFoldDB" id="A0A1E2RWB8"/>
<reference evidence="1 2" key="1">
    <citation type="submission" date="2016-07" db="EMBL/GenBank/DDBJ databases">
        <title>Draft genome sequence of Methyloligella halotolerans C2T (VKM B-2706T=CCUG 61687T=DSM 25045T), a halotolerant polyhydroxybutyrate accumulating methylotroph.</title>
        <authorList>
            <person name="Vasilenko O.V."/>
            <person name="Doronina N.V."/>
            <person name="Poroshina M.N."/>
            <person name="Tarlachkov S.V."/>
            <person name="Trotsenko Y.A."/>
        </authorList>
    </citation>
    <scope>NUCLEOTIDE SEQUENCE [LARGE SCALE GENOMIC DNA]</scope>
    <source>
        <strain evidence="1 2">VKM B-2706</strain>
    </source>
</reference>
<evidence type="ECO:0000313" key="2">
    <source>
        <dbReference type="Proteomes" id="UP000095087"/>
    </source>
</evidence>
<protein>
    <submittedName>
        <fullName evidence="1">Uncharacterized protein</fullName>
    </submittedName>
</protein>
<dbReference type="EMBL" id="MASI01000007">
    <property type="protein sequence ID" value="ODA66511.1"/>
    <property type="molecule type" value="Genomic_DNA"/>
</dbReference>
<evidence type="ECO:0000313" key="1">
    <source>
        <dbReference type="EMBL" id="ODA66511.1"/>
    </source>
</evidence>
<dbReference type="OrthoDB" id="7735097at2"/>
<name>A0A1E2RWB8_9HYPH</name>
<sequence>MPRLSLRPALIGLAGLAFAAALLMGIGSGTARAQTAALPAWLQAHVGTADGQIAPVVLQRARALYYQKLQAGKIRNACYFAMDATRPNGVGQQGRFYIICEGSQVFRVMSSGHGNGINLQTVADFANGPECSEHFSNAEGSYLTMGGPYVTAELKTSLKGYYRADGKTQPLVRTFIQFEGEGETANARERQIGGHPSVVIRAQCRMKLPDPQYAQFADEQGYVPFGEFINYTGKRSNGCTNWSWADANEITRLVQNNPTSLYIYPESQDIVAVGRGVRGAYWNATCLRAIGRPKFWPRASLEPAIAQYKKKYPAPPPKPLPICR</sequence>
<gene>
    <name evidence="1" type="ORF">A7A08_02634</name>
</gene>
<keyword evidence="2" id="KW-1185">Reference proteome</keyword>
<comment type="caution">
    <text evidence="1">The sequence shown here is derived from an EMBL/GenBank/DDBJ whole genome shotgun (WGS) entry which is preliminary data.</text>
</comment>
<dbReference type="STRING" id="1177755.A7A08_02634"/>
<dbReference type="PATRIC" id="fig|1177755.3.peg.2656"/>
<proteinExistence type="predicted"/>
<accession>A0A1E2RWB8</accession>